<name>A0A966M189_9PROT</name>
<comment type="caution">
    <text evidence="2">The sequence shown here is derived from an EMBL/GenBank/DDBJ whole genome shotgun (WGS) entry which is preliminary data.</text>
</comment>
<feature type="transmembrane region" description="Helical" evidence="1">
    <location>
        <begin position="12"/>
        <end position="31"/>
    </location>
</feature>
<dbReference type="AlphaFoldDB" id="A0A966M189"/>
<keyword evidence="1" id="KW-0472">Membrane</keyword>
<evidence type="ECO:0000256" key="1">
    <source>
        <dbReference type="SAM" id="Phobius"/>
    </source>
</evidence>
<gene>
    <name evidence="2" type="ORF">EBX29_00650</name>
</gene>
<keyword evidence="1" id="KW-1133">Transmembrane helix</keyword>
<proteinExistence type="predicted"/>
<reference evidence="2" key="1">
    <citation type="submission" date="2018-10" db="EMBL/GenBank/DDBJ databases">
        <title>Iterative Subtractive Binning of Freshwater Chronoseries Metagenomes Recovers Nearly Complete Genomes from over Four Hundred Novel Species.</title>
        <authorList>
            <person name="Rodriguez-R L.M."/>
            <person name="Tsementzi D."/>
            <person name="Luo C."/>
            <person name="Konstantinidis K.T."/>
        </authorList>
    </citation>
    <scope>NUCLEOTIDE SEQUENCE</scope>
    <source>
        <strain evidence="2">WB8_1A_003</strain>
    </source>
</reference>
<sequence>MQKILFRNKKILAVITLILVILLIYFFFFYGKKISYACSGKSFNGSDNYEFWIFDTKKKLVYQRSLTSEPLPFDDYPDMYNFYKDSKTFILEHTFYKTSELLTIRARTKINSDYDRTITYRCQKKS</sequence>
<evidence type="ECO:0000313" key="3">
    <source>
        <dbReference type="Proteomes" id="UP000699985"/>
    </source>
</evidence>
<accession>A0A966M189</accession>
<keyword evidence="1" id="KW-0812">Transmembrane</keyword>
<dbReference type="Proteomes" id="UP000699985">
    <property type="component" value="Unassembled WGS sequence"/>
</dbReference>
<organism evidence="2 3">
    <name type="scientific">Candidatus Fonsibacter lacus</name>
    <dbReference type="NCBI Taxonomy" id="2576439"/>
    <lineage>
        <taxon>Bacteria</taxon>
        <taxon>Pseudomonadati</taxon>
        <taxon>Pseudomonadota</taxon>
        <taxon>Alphaproteobacteria</taxon>
        <taxon>Candidatus Pelagibacterales</taxon>
        <taxon>Candidatus Pelagibacterales incertae sedis</taxon>
        <taxon>Candidatus Fonsibacter</taxon>
    </lineage>
</organism>
<protein>
    <submittedName>
        <fullName evidence="2">Uncharacterized protein</fullName>
    </submittedName>
</protein>
<evidence type="ECO:0000313" key="2">
    <source>
        <dbReference type="EMBL" id="NCU50282.1"/>
    </source>
</evidence>
<dbReference type="EMBL" id="RGMI01000011">
    <property type="protein sequence ID" value="NCU50282.1"/>
    <property type="molecule type" value="Genomic_DNA"/>
</dbReference>